<keyword evidence="4" id="KW-0472">Membrane</keyword>
<comment type="subcellular location">
    <subcellularLocation>
        <location evidence="1">Membrane</location>
        <topology evidence="1">Multi-pass membrane protein</topology>
    </subcellularLocation>
</comment>
<dbReference type="OMA" id="AWIMRSH"/>
<dbReference type="Gramene" id="KCW90898">
    <property type="protein sequence ID" value="KCW90898"/>
    <property type="gene ID" value="EUGRSUZ_A02934"/>
</dbReference>
<evidence type="ECO:0000256" key="3">
    <source>
        <dbReference type="ARBA" id="ARBA00022989"/>
    </source>
</evidence>
<dbReference type="EMBL" id="KK198753">
    <property type="protein sequence ID" value="KCW90898.1"/>
    <property type="molecule type" value="Genomic_DNA"/>
</dbReference>
<dbReference type="STRING" id="71139.A0A059DJ47"/>
<keyword evidence="2" id="KW-0812">Transmembrane</keyword>
<dbReference type="GO" id="GO:0009535">
    <property type="term" value="C:chloroplast thylakoid membrane"/>
    <property type="evidence" value="ECO:0000318"/>
    <property type="project" value="GO_Central"/>
</dbReference>
<dbReference type="SUPFAM" id="SSF103511">
    <property type="entry name" value="Chlorophyll a-b binding protein"/>
    <property type="match status" value="1"/>
</dbReference>
<accession>A0A059DJ47</accession>
<evidence type="ECO:0000256" key="1">
    <source>
        <dbReference type="ARBA" id="ARBA00004141"/>
    </source>
</evidence>
<organism evidence="5">
    <name type="scientific">Eucalyptus grandis</name>
    <name type="common">Flooded gum</name>
    <dbReference type="NCBI Taxonomy" id="71139"/>
    <lineage>
        <taxon>Eukaryota</taxon>
        <taxon>Viridiplantae</taxon>
        <taxon>Streptophyta</taxon>
        <taxon>Embryophyta</taxon>
        <taxon>Tracheophyta</taxon>
        <taxon>Spermatophyta</taxon>
        <taxon>Magnoliopsida</taxon>
        <taxon>eudicotyledons</taxon>
        <taxon>Gunneridae</taxon>
        <taxon>Pentapetalae</taxon>
        <taxon>rosids</taxon>
        <taxon>malvids</taxon>
        <taxon>Myrtales</taxon>
        <taxon>Myrtaceae</taxon>
        <taxon>Myrtoideae</taxon>
        <taxon>Eucalypteae</taxon>
        <taxon>Eucalyptus</taxon>
    </lineage>
</organism>
<reference evidence="5" key="1">
    <citation type="submission" date="2013-07" db="EMBL/GenBank/DDBJ databases">
        <title>The genome of Eucalyptus grandis.</title>
        <authorList>
            <person name="Schmutz J."/>
            <person name="Hayes R."/>
            <person name="Myburg A."/>
            <person name="Tuskan G."/>
            <person name="Grattapaglia D."/>
            <person name="Rokhsar D.S."/>
        </authorList>
    </citation>
    <scope>NUCLEOTIDE SEQUENCE</scope>
    <source>
        <tissue evidence="5">Leaf extractions</tissue>
    </source>
</reference>
<dbReference type="AlphaFoldDB" id="A0A059DJ47"/>
<sequence length="251" mass="28004">MACIAISASLHRACSLNHVPRREQLRRMVGTKQATKVVTGDVEGAPKGLKLNIADHKDNAASGEDRFQVAEDKSEEGQSLESSTIKFKDERWKNGTWDLNMFVKDGKMDWDGVIVAEARRRRFLEVCPEAATNEDPVVFRSSIIPWWAWIRRSHLPEAELFNGRAAMLGFFMAYAVDALTGMGVVGQTGNVLCKAGLLATVVAVLFFRRNQDIETLRTLVDEATFYDKQWQASWRDQAGSTSASDSSAEKM</sequence>
<evidence type="ECO:0000256" key="2">
    <source>
        <dbReference type="ARBA" id="ARBA00022692"/>
    </source>
</evidence>
<name>A0A059DJ47_EUCGR</name>
<gene>
    <name evidence="5" type="ORF">EUGRSUZ_A02934</name>
</gene>
<protein>
    <recommendedName>
        <fullName evidence="6">Lil3 protein</fullName>
    </recommendedName>
</protein>
<keyword evidence="3" id="KW-1133">Transmembrane helix</keyword>
<proteinExistence type="predicted"/>
<evidence type="ECO:0008006" key="6">
    <source>
        <dbReference type="Google" id="ProtNLM"/>
    </source>
</evidence>
<dbReference type="PANTHER" id="PTHR14154">
    <property type="entry name" value="UPF0041 BRAIN PROTEIN 44-RELATED"/>
    <property type="match status" value="1"/>
</dbReference>
<dbReference type="Gene3D" id="1.10.3460.10">
    <property type="entry name" value="Chlorophyll a/b binding protein domain"/>
    <property type="match status" value="1"/>
</dbReference>
<evidence type="ECO:0000313" key="5">
    <source>
        <dbReference type="EMBL" id="KCW90898.1"/>
    </source>
</evidence>
<evidence type="ECO:0000256" key="4">
    <source>
        <dbReference type="ARBA" id="ARBA00023136"/>
    </source>
</evidence>
<dbReference type="eggNOG" id="ENOG502QV78">
    <property type="taxonomic scope" value="Eukaryota"/>
</dbReference>
<dbReference type="InParanoid" id="A0A059DJ47"/>